<proteinExistence type="inferred from homology"/>
<accession>A0ABX5VC59</accession>
<dbReference type="SUPFAM" id="SSF64307">
    <property type="entry name" value="SirA-like"/>
    <property type="match status" value="1"/>
</dbReference>
<dbReference type="InterPro" id="IPR003457">
    <property type="entry name" value="Transprt_MerT"/>
</dbReference>
<comment type="similarity">
    <text evidence="2">Belongs to the MerT family.</text>
</comment>
<dbReference type="CDD" id="cd03421">
    <property type="entry name" value="SirA_like_N"/>
    <property type="match status" value="1"/>
</dbReference>
<name>A0ABX5VC59_9BACT</name>
<feature type="transmembrane region" description="Helical" evidence="16">
    <location>
        <begin position="87"/>
        <end position="114"/>
    </location>
</feature>
<gene>
    <name evidence="18" type="ORF">FE773_08440</name>
</gene>
<evidence type="ECO:0000256" key="13">
    <source>
        <dbReference type="ARBA" id="ARBA00023136"/>
    </source>
</evidence>
<keyword evidence="12 16" id="KW-1133">Transmembrane helix</keyword>
<evidence type="ECO:0000256" key="11">
    <source>
        <dbReference type="ARBA" id="ARBA00022914"/>
    </source>
</evidence>
<evidence type="ECO:0000313" key="19">
    <source>
        <dbReference type="Proteomes" id="UP000306825"/>
    </source>
</evidence>
<dbReference type="InterPro" id="IPR001455">
    <property type="entry name" value="TusA-like"/>
</dbReference>
<evidence type="ECO:0000256" key="9">
    <source>
        <dbReference type="ARBA" id="ARBA00022692"/>
    </source>
</evidence>
<keyword evidence="11" id="KW-0476">Mercury</keyword>
<sequence length="195" mass="22163">MVKKIDCRNLACPEPVLKTKEALEEMEEGILEVKLNSFSSIQNVKRFAKNQGLYISEKKDGKDTIISIVKGYECEIPYKQTNESKSFWTLIIGAVITAFLASTCCLGPLLFLIFGISVGSLSFLHIFAPYHIYFSIAAVLIILYLWGNWFFKLRKKPVCEGSICKNYVKYLTIGTIFVAILVTYPYWAQYILIGE</sequence>
<dbReference type="Gene3D" id="3.30.110.40">
    <property type="entry name" value="TusA-like domain"/>
    <property type="match status" value="1"/>
</dbReference>
<keyword evidence="5" id="KW-0813">Transport</keyword>
<keyword evidence="7" id="KW-1003">Cell membrane</keyword>
<keyword evidence="13 16" id="KW-0472">Membrane</keyword>
<dbReference type="Pfam" id="PF02411">
    <property type="entry name" value="MerT"/>
    <property type="match status" value="1"/>
</dbReference>
<evidence type="ECO:0000256" key="14">
    <source>
        <dbReference type="ARBA" id="ARBA00030934"/>
    </source>
</evidence>
<evidence type="ECO:0000256" key="4">
    <source>
        <dbReference type="ARBA" id="ARBA00017053"/>
    </source>
</evidence>
<dbReference type="EMBL" id="CP040463">
    <property type="protein sequence ID" value="QCT95217.1"/>
    <property type="molecule type" value="Genomic_DNA"/>
</dbReference>
<dbReference type="PANTHER" id="PTHR33279:SF6">
    <property type="entry name" value="SULFUR CARRIER PROTEIN YEDF-RELATED"/>
    <property type="match status" value="1"/>
</dbReference>
<evidence type="ECO:0000256" key="8">
    <source>
        <dbReference type="ARBA" id="ARBA00022519"/>
    </source>
</evidence>
<dbReference type="RefSeq" id="WP_138323800.1">
    <property type="nucleotide sequence ID" value="NZ_CP040463.1"/>
</dbReference>
<dbReference type="InterPro" id="IPR036868">
    <property type="entry name" value="TusA-like_sf"/>
</dbReference>
<comment type="similarity">
    <text evidence="3">Belongs to the sulfur carrier protein TusA family.</text>
</comment>
<evidence type="ECO:0000256" key="1">
    <source>
        <dbReference type="ARBA" id="ARBA00004429"/>
    </source>
</evidence>
<protein>
    <recommendedName>
        <fullName evidence="4">Mercuric transport protein MerT</fullName>
    </recommendedName>
    <alternativeName>
        <fullName evidence="14">Mercury ion transport protein</fullName>
    </alternativeName>
</protein>
<comment type="subcellular location">
    <subcellularLocation>
        <location evidence="1">Cell inner membrane</location>
        <topology evidence="1">Multi-pass membrane protein</topology>
    </subcellularLocation>
</comment>
<organism evidence="18 19">
    <name type="scientific">Caminibacter mediatlanticus TB-2</name>
    <dbReference type="NCBI Taxonomy" id="391592"/>
    <lineage>
        <taxon>Bacteria</taxon>
        <taxon>Pseudomonadati</taxon>
        <taxon>Campylobacterota</taxon>
        <taxon>Epsilonproteobacteria</taxon>
        <taxon>Nautiliales</taxon>
        <taxon>Nautiliaceae</taxon>
        <taxon>Caminibacter</taxon>
    </lineage>
</organism>
<evidence type="ECO:0000259" key="17">
    <source>
        <dbReference type="Pfam" id="PF01206"/>
    </source>
</evidence>
<keyword evidence="10" id="KW-0479">Metal-binding</keyword>
<dbReference type="Proteomes" id="UP000306825">
    <property type="component" value="Chromosome"/>
</dbReference>
<evidence type="ECO:0000256" key="2">
    <source>
        <dbReference type="ARBA" id="ARBA00008224"/>
    </source>
</evidence>
<keyword evidence="19" id="KW-1185">Reference proteome</keyword>
<evidence type="ECO:0000256" key="10">
    <source>
        <dbReference type="ARBA" id="ARBA00022723"/>
    </source>
</evidence>
<keyword evidence="8" id="KW-0997">Cell inner membrane</keyword>
<evidence type="ECO:0000313" key="18">
    <source>
        <dbReference type="EMBL" id="QCT95217.1"/>
    </source>
</evidence>
<feature type="transmembrane region" description="Helical" evidence="16">
    <location>
        <begin position="126"/>
        <end position="146"/>
    </location>
</feature>
<keyword evidence="6" id="KW-0475">Mercuric resistance</keyword>
<evidence type="ECO:0000256" key="3">
    <source>
        <dbReference type="ARBA" id="ARBA00008984"/>
    </source>
</evidence>
<feature type="domain" description="UPF0033" evidence="17">
    <location>
        <begin position="3"/>
        <end position="68"/>
    </location>
</feature>
<evidence type="ECO:0000256" key="16">
    <source>
        <dbReference type="SAM" id="Phobius"/>
    </source>
</evidence>
<dbReference type="Pfam" id="PF01206">
    <property type="entry name" value="TusA"/>
    <property type="match status" value="1"/>
</dbReference>
<reference evidence="18 19" key="1">
    <citation type="submission" date="2019-05" db="EMBL/GenBank/DDBJ databases">
        <title>A comparative analysis of the Nautiliaceae.</title>
        <authorList>
            <person name="Grosche A."/>
            <person name="Smedile F."/>
            <person name="Vetriani C."/>
        </authorList>
    </citation>
    <scope>NUCLEOTIDE SEQUENCE [LARGE SCALE GENOMIC DNA]</scope>
    <source>
        <strain evidence="18 19">TB-2</strain>
    </source>
</reference>
<evidence type="ECO:0000256" key="5">
    <source>
        <dbReference type="ARBA" id="ARBA00022448"/>
    </source>
</evidence>
<keyword evidence="9 16" id="KW-0812">Transmembrane</keyword>
<evidence type="ECO:0000256" key="6">
    <source>
        <dbReference type="ARBA" id="ARBA00022466"/>
    </source>
</evidence>
<evidence type="ECO:0000256" key="15">
    <source>
        <dbReference type="ARBA" id="ARBA00045720"/>
    </source>
</evidence>
<comment type="function">
    <text evidence="15">Involved in mercury resistance. Probably transfers a mercuric ion from the periplasmic Hg(2+)-binding protein MerP to the cytoplasmic mercuric reductase MerA.</text>
</comment>
<evidence type="ECO:0000256" key="12">
    <source>
        <dbReference type="ARBA" id="ARBA00022989"/>
    </source>
</evidence>
<evidence type="ECO:0000256" key="7">
    <source>
        <dbReference type="ARBA" id="ARBA00022475"/>
    </source>
</evidence>
<feature type="transmembrane region" description="Helical" evidence="16">
    <location>
        <begin position="167"/>
        <end position="187"/>
    </location>
</feature>
<dbReference type="PANTHER" id="PTHR33279">
    <property type="entry name" value="SULFUR CARRIER PROTEIN YEDF-RELATED"/>
    <property type="match status" value="1"/>
</dbReference>